<dbReference type="GO" id="GO:0016020">
    <property type="term" value="C:membrane"/>
    <property type="evidence" value="ECO:0007669"/>
    <property type="project" value="UniProtKB-SubCell"/>
</dbReference>
<dbReference type="Gene3D" id="3.10.20.90">
    <property type="entry name" value="Phosphatidylinositol 3-kinase Catalytic Subunit, Chain A, domain 1"/>
    <property type="match status" value="1"/>
</dbReference>
<dbReference type="PANTHER" id="PTHR10969">
    <property type="entry name" value="MICROTUBULE-ASSOCIATED PROTEINS 1A/1B LIGHT CHAIN 3-RELATED"/>
    <property type="match status" value="1"/>
</dbReference>
<proteinExistence type="predicted"/>
<keyword evidence="3" id="KW-0449">Lipoprotein</keyword>
<accession>A0A6C0LV19</accession>
<dbReference type="InterPro" id="IPR029071">
    <property type="entry name" value="Ubiquitin-like_domsf"/>
</dbReference>
<comment type="subcellular location">
    <subcellularLocation>
        <location evidence="1">Membrane</location>
    </subcellularLocation>
</comment>
<keyword evidence="2" id="KW-0472">Membrane</keyword>
<reference evidence="4" key="1">
    <citation type="journal article" date="2020" name="Nature">
        <title>Giant virus diversity and host interactions through global metagenomics.</title>
        <authorList>
            <person name="Schulz F."/>
            <person name="Roux S."/>
            <person name="Paez-Espino D."/>
            <person name="Jungbluth S."/>
            <person name="Walsh D.A."/>
            <person name="Denef V.J."/>
            <person name="McMahon K.D."/>
            <person name="Konstantinidis K.T."/>
            <person name="Eloe-Fadrosh E.A."/>
            <person name="Kyrpides N.C."/>
            <person name="Woyke T."/>
        </authorList>
    </citation>
    <scope>NUCLEOTIDE SEQUENCE</scope>
    <source>
        <strain evidence="4">GVMAG-S-1016713-169</strain>
    </source>
</reference>
<evidence type="ECO:0000256" key="2">
    <source>
        <dbReference type="ARBA" id="ARBA00023136"/>
    </source>
</evidence>
<evidence type="ECO:0000313" key="4">
    <source>
        <dbReference type="EMBL" id="QHU34686.1"/>
    </source>
</evidence>
<organism evidence="4">
    <name type="scientific">viral metagenome</name>
    <dbReference type="NCBI Taxonomy" id="1070528"/>
    <lineage>
        <taxon>unclassified sequences</taxon>
        <taxon>metagenomes</taxon>
        <taxon>organismal metagenomes</taxon>
    </lineage>
</organism>
<sequence>MIGTEFKNKFSLVDRLAQSDKIKRMYPSRVPIIVKMGEGVPKIDKEKFLVPRDLKVCEFMCIIRKRIKISAEKSLYMFFDKKMVISSAMMGEVYEDSKSEDDFLYVHICCENTFG</sequence>
<evidence type="ECO:0008006" key="5">
    <source>
        <dbReference type="Google" id="ProtNLM"/>
    </source>
</evidence>
<dbReference type="InterPro" id="IPR004241">
    <property type="entry name" value="Atg8-like"/>
</dbReference>
<dbReference type="Pfam" id="PF02991">
    <property type="entry name" value="ATG8"/>
    <property type="match status" value="1"/>
</dbReference>
<dbReference type="AlphaFoldDB" id="A0A6C0LV19"/>
<dbReference type="SUPFAM" id="SSF54236">
    <property type="entry name" value="Ubiquitin-like"/>
    <property type="match status" value="1"/>
</dbReference>
<name>A0A6C0LV19_9ZZZZ</name>
<evidence type="ECO:0000256" key="1">
    <source>
        <dbReference type="ARBA" id="ARBA00004370"/>
    </source>
</evidence>
<evidence type="ECO:0000256" key="3">
    <source>
        <dbReference type="ARBA" id="ARBA00023288"/>
    </source>
</evidence>
<dbReference type="EMBL" id="MN740578">
    <property type="protein sequence ID" value="QHU34686.1"/>
    <property type="molecule type" value="Genomic_DNA"/>
</dbReference>
<protein>
    <recommendedName>
        <fullName evidence="5">Autophagy-related protein</fullName>
    </recommendedName>
</protein>